<feature type="binding site" evidence="4">
    <location>
        <position position="162"/>
    </location>
    <ligand>
        <name>S-methyl-5'-thioadenosine</name>
        <dbReference type="ChEBI" id="CHEBI:17509"/>
    </ligand>
</feature>
<gene>
    <name evidence="4" type="primary">speE</name>
    <name evidence="9" type="ORF">XD66_0018</name>
</gene>
<dbReference type="NCBIfam" id="NF002010">
    <property type="entry name" value="PRK00811.1"/>
    <property type="match status" value="1"/>
</dbReference>
<dbReference type="PROSITE" id="PS01330">
    <property type="entry name" value="PABS_1"/>
    <property type="match status" value="1"/>
</dbReference>
<feature type="binding site" evidence="4">
    <location>
        <position position="86"/>
    </location>
    <ligand>
        <name>spermidine</name>
        <dbReference type="ChEBI" id="CHEBI:57834"/>
    </ligand>
</feature>
<dbReference type="Pfam" id="PF17284">
    <property type="entry name" value="Spermine_synt_N"/>
    <property type="match status" value="1"/>
</dbReference>
<feature type="binding site" evidence="4">
    <location>
        <begin position="155"/>
        <end position="158"/>
    </location>
    <ligand>
        <name>spermidine</name>
        <dbReference type="ChEBI" id="CHEBI:57834"/>
    </ligand>
</feature>
<dbReference type="InterPro" id="IPR029063">
    <property type="entry name" value="SAM-dependent_MTases_sf"/>
</dbReference>
<dbReference type="GO" id="GO:0008295">
    <property type="term" value="P:spermidine biosynthetic process"/>
    <property type="evidence" value="ECO:0007669"/>
    <property type="project" value="UniProtKB-UniRule"/>
</dbReference>
<dbReference type="Gene3D" id="3.40.50.150">
    <property type="entry name" value="Vaccinia Virus protein VP39"/>
    <property type="match status" value="1"/>
</dbReference>
<dbReference type="UniPathway" id="UPA00248">
    <property type="reaction ID" value="UER00314"/>
</dbReference>
<evidence type="ECO:0000256" key="7">
    <source>
        <dbReference type="RuleBase" id="RU003837"/>
    </source>
</evidence>
<dbReference type="GO" id="GO:0004766">
    <property type="term" value="F:spermidine synthase activity"/>
    <property type="evidence" value="ECO:0007669"/>
    <property type="project" value="UniProtKB-UniRule"/>
</dbReference>
<dbReference type="PANTHER" id="PTHR11558">
    <property type="entry name" value="SPERMIDINE/SPERMINE SYNTHASE"/>
    <property type="match status" value="1"/>
</dbReference>
<dbReference type="InterPro" id="IPR030373">
    <property type="entry name" value="PABS_CS"/>
</dbReference>
<evidence type="ECO:0000256" key="2">
    <source>
        <dbReference type="ARBA" id="ARBA00022679"/>
    </source>
</evidence>
<keyword evidence="2 4" id="KW-0808">Transferase</keyword>
<evidence type="ECO:0000313" key="10">
    <source>
        <dbReference type="Proteomes" id="UP000053326"/>
    </source>
</evidence>
<sequence length="274" mass="31425">MSYQFVEEHSSAYKVQWGINEVLYSEKTPYQNLSIVDFVELGRALVLDDAVQTTIQDEFYYHEMIAHVPLFTHPDPQDVLIIGGGDGGTAREVLKHKSVRRVDLVEIDERVIAACKKYLPEISCSFDDPRLNVIIADGVEYIKRPENEYDVVIIDSSDPVGPAVELFSKDFYQNVYHSLRSDGIMVAQTDSPCFNAKFFKEIFFSISAQFPLTKVYLVCVPSYISGFWSFTLGSKKYNPVEDYRKEPVIATRFYTPELHKASFILPRFIEELLK</sequence>
<proteinExistence type="inferred from homology"/>
<feature type="domain" description="PABS" evidence="8">
    <location>
        <begin position="2"/>
        <end position="235"/>
    </location>
</feature>
<dbReference type="CDD" id="cd02440">
    <property type="entry name" value="AdoMet_MTases"/>
    <property type="match status" value="1"/>
</dbReference>
<evidence type="ECO:0000256" key="3">
    <source>
        <dbReference type="ARBA" id="ARBA00023115"/>
    </source>
</evidence>
<evidence type="ECO:0000256" key="5">
    <source>
        <dbReference type="PROSITE-ProRule" id="PRU00354"/>
    </source>
</evidence>
<evidence type="ECO:0000259" key="8">
    <source>
        <dbReference type="PROSITE" id="PS51006"/>
    </source>
</evidence>
<dbReference type="EC" id="2.5.1.16" evidence="4"/>
<evidence type="ECO:0000256" key="4">
    <source>
        <dbReference type="HAMAP-Rule" id="MF_00198"/>
    </source>
</evidence>
<dbReference type="Proteomes" id="UP000053326">
    <property type="component" value="Unassembled WGS sequence"/>
</dbReference>
<dbReference type="PANTHER" id="PTHR11558:SF11">
    <property type="entry name" value="SPERMIDINE SYNTHASE"/>
    <property type="match status" value="1"/>
</dbReference>
<dbReference type="PATRIC" id="fig|85874.4.peg.471"/>
<dbReference type="InterPro" id="IPR035246">
    <property type="entry name" value="Spermidine_synt_N"/>
</dbReference>
<accession>A0A124FKH9</accession>
<dbReference type="InterPro" id="IPR030374">
    <property type="entry name" value="PABS"/>
</dbReference>
<dbReference type="Pfam" id="PF01564">
    <property type="entry name" value="Spermine_synth"/>
    <property type="match status" value="1"/>
</dbReference>
<dbReference type="HAMAP" id="MF_00198">
    <property type="entry name" value="Spermidine_synth"/>
    <property type="match status" value="1"/>
</dbReference>
<dbReference type="AlphaFoldDB" id="A0A124FKH9"/>
<comment type="catalytic activity">
    <reaction evidence="4 7">
        <text>S-adenosyl 3-(methylsulfanyl)propylamine + putrescine = S-methyl-5'-thioadenosine + spermidine + H(+)</text>
        <dbReference type="Rhea" id="RHEA:12721"/>
        <dbReference type="ChEBI" id="CHEBI:15378"/>
        <dbReference type="ChEBI" id="CHEBI:17509"/>
        <dbReference type="ChEBI" id="CHEBI:57443"/>
        <dbReference type="ChEBI" id="CHEBI:57834"/>
        <dbReference type="ChEBI" id="CHEBI:326268"/>
        <dbReference type="EC" id="2.5.1.16"/>
    </reaction>
</comment>
<evidence type="ECO:0000313" key="9">
    <source>
        <dbReference type="EMBL" id="KUK37285.1"/>
    </source>
</evidence>
<dbReference type="PROSITE" id="PS51006">
    <property type="entry name" value="PABS_2"/>
    <property type="match status" value="1"/>
</dbReference>
<dbReference type="Gene3D" id="2.30.140.10">
    <property type="entry name" value="Spermidine synthase, tetramerisation domain"/>
    <property type="match status" value="1"/>
</dbReference>
<dbReference type="EMBL" id="LGFO01000001">
    <property type="protein sequence ID" value="KUK37285.1"/>
    <property type="molecule type" value="Genomic_DNA"/>
</dbReference>
<dbReference type="NCBIfam" id="TIGR00417">
    <property type="entry name" value="speE"/>
    <property type="match status" value="1"/>
</dbReference>
<feature type="binding site" evidence="4">
    <location>
        <position position="62"/>
    </location>
    <ligand>
        <name>spermidine</name>
        <dbReference type="ChEBI" id="CHEBI:57834"/>
    </ligand>
</feature>
<comment type="similarity">
    <text evidence="1 4 6">Belongs to the spermidine/spermine synthase family.</text>
</comment>
<feature type="binding site" evidence="4">
    <location>
        <position position="106"/>
    </location>
    <ligand>
        <name>S-methyl-5'-thioadenosine</name>
        <dbReference type="ChEBI" id="CHEBI:17509"/>
    </ligand>
</feature>
<comment type="subunit">
    <text evidence="4">Homodimer or homotetramer.</text>
</comment>
<feature type="active site" description="Proton acceptor" evidence="4 5">
    <location>
        <position position="155"/>
    </location>
</feature>
<comment type="caution">
    <text evidence="9">The sequence shown here is derived from an EMBL/GenBank/DDBJ whole genome shotgun (WGS) entry which is preliminary data.</text>
</comment>
<feature type="binding site" evidence="4">
    <location>
        <position position="31"/>
    </location>
    <ligand>
        <name>S-methyl-5'-thioadenosine</name>
        <dbReference type="ChEBI" id="CHEBI:17509"/>
    </ligand>
</feature>
<comment type="pathway">
    <text evidence="4">Amine and polyamine biosynthesis; spermidine biosynthesis; spermidine from putrescine: step 1/1.</text>
</comment>
<name>A0A124FKH9_9THEO</name>
<organism evidence="9 10">
    <name type="scientific">Thermacetogenium phaeum</name>
    <dbReference type="NCBI Taxonomy" id="85874"/>
    <lineage>
        <taxon>Bacteria</taxon>
        <taxon>Bacillati</taxon>
        <taxon>Bacillota</taxon>
        <taxon>Clostridia</taxon>
        <taxon>Thermoanaerobacterales</taxon>
        <taxon>Thermoanaerobacteraceae</taxon>
        <taxon>Thermacetogenium</taxon>
    </lineage>
</organism>
<reference evidence="10" key="1">
    <citation type="journal article" date="2015" name="MBio">
        <title>Genome-Resolved Metagenomic Analysis Reveals Roles for Candidate Phyla and Other Microbial Community Members in Biogeochemical Transformations in Oil Reservoirs.</title>
        <authorList>
            <person name="Hu P."/>
            <person name="Tom L."/>
            <person name="Singh A."/>
            <person name="Thomas B.C."/>
            <person name="Baker B.J."/>
            <person name="Piceno Y.M."/>
            <person name="Andersen G.L."/>
            <person name="Banfield J.F."/>
        </authorList>
    </citation>
    <scope>NUCLEOTIDE SEQUENCE [LARGE SCALE GENOMIC DNA]</scope>
</reference>
<keyword evidence="4 7" id="KW-0745">Spermidine biosynthesis</keyword>
<feature type="binding site" evidence="4">
    <location>
        <begin position="137"/>
        <end position="138"/>
    </location>
    <ligand>
        <name>S-methyl-5'-thioadenosine</name>
        <dbReference type="ChEBI" id="CHEBI:17509"/>
    </ligand>
</feature>
<keyword evidence="3 4" id="KW-0620">Polyamine biosynthesis</keyword>
<dbReference type="InterPro" id="IPR037163">
    <property type="entry name" value="Spermidine_synt_N_sf"/>
</dbReference>
<evidence type="ECO:0000256" key="6">
    <source>
        <dbReference type="RuleBase" id="RU003836"/>
    </source>
</evidence>
<evidence type="ECO:0000256" key="1">
    <source>
        <dbReference type="ARBA" id="ARBA00007867"/>
    </source>
</evidence>
<dbReference type="InterPro" id="IPR001045">
    <property type="entry name" value="Spermi_synthase"/>
</dbReference>
<dbReference type="SUPFAM" id="SSF53335">
    <property type="entry name" value="S-adenosyl-L-methionine-dependent methyltransferases"/>
    <property type="match status" value="1"/>
</dbReference>
<comment type="function">
    <text evidence="4">Catalyzes the irreversible transfer of a propylamine group from the amino donor S-adenosylmethioninamine (decarboxy-AdoMet) to putrescine (1,4-diaminobutane) to yield spermidine.</text>
</comment>
<dbReference type="GO" id="GO:0005829">
    <property type="term" value="C:cytosol"/>
    <property type="evidence" value="ECO:0007669"/>
    <property type="project" value="TreeGrafter"/>
</dbReference>
<protein>
    <recommendedName>
        <fullName evidence="4">Polyamine aminopropyltransferase</fullName>
    </recommendedName>
    <alternativeName>
        <fullName evidence="4">Putrescine aminopropyltransferase</fullName>
        <shortName evidence="4">PAPT</shortName>
    </alternativeName>
    <alternativeName>
        <fullName evidence="4">Spermidine synthase</fullName>
        <shortName evidence="4">SPDS</shortName>
        <shortName evidence="4">SPDSY</shortName>
        <ecNumber evidence="4">2.5.1.16</ecNumber>
    </alternativeName>
</protein>